<organism evidence="2 3">
    <name type="scientific">Gulo gulo</name>
    <name type="common">Wolverine</name>
    <name type="synonym">Gluton</name>
    <dbReference type="NCBI Taxonomy" id="48420"/>
    <lineage>
        <taxon>Eukaryota</taxon>
        <taxon>Metazoa</taxon>
        <taxon>Chordata</taxon>
        <taxon>Craniata</taxon>
        <taxon>Vertebrata</taxon>
        <taxon>Euteleostomi</taxon>
        <taxon>Mammalia</taxon>
        <taxon>Eutheria</taxon>
        <taxon>Laurasiatheria</taxon>
        <taxon>Carnivora</taxon>
        <taxon>Caniformia</taxon>
        <taxon>Musteloidea</taxon>
        <taxon>Mustelidae</taxon>
        <taxon>Guloninae</taxon>
        <taxon>Gulo</taxon>
    </lineage>
</organism>
<feature type="compositionally biased region" description="Basic and acidic residues" evidence="1">
    <location>
        <begin position="21"/>
        <end position="34"/>
    </location>
</feature>
<proteinExistence type="predicted"/>
<evidence type="ECO:0000313" key="2">
    <source>
        <dbReference type="EMBL" id="VCW84232.1"/>
    </source>
</evidence>
<dbReference type="AlphaFoldDB" id="A0A9X9LRZ5"/>
<protein>
    <submittedName>
        <fullName evidence="2">Uncharacterized protein</fullName>
    </submittedName>
</protein>
<feature type="region of interest" description="Disordered" evidence="1">
    <location>
        <begin position="1"/>
        <end position="34"/>
    </location>
</feature>
<dbReference type="Proteomes" id="UP000269945">
    <property type="component" value="Unassembled WGS sequence"/>
</dbReference>
<dbReference type="EMBL" id="CYRY02013725">
    <property type="protein sequence ID" value="VCW84232.1"/>
    <property type="molecule type" value="Genomic_DNA"/>
</dbReference>
<reference evidence="2 3" key="1">
    <citation type="submission" date="2018-10" db="EMBL/GenBank/DDBJ databases">
        <authorList>
            <person name="Ekblom R."/>
            <person name="Jareborg N."/>
        </authorList>
    </citation>
    <scope>NUCLEOTIDE SEQUENCE [LARGE SCALE GENOMIC DNA]</scope>
    <source>
        <tissue evidence="2">Muscle</tissue>
    </source>
</reference>
<evidence type="ECO:0000256" key="1">
    <source>
        <dbReference type="SAM" id="MobiDB-lite"/>
    </source>
</evidence>
<gene>
    <name evidence="2" type="ORF">BN2614_LOCUS1</name>
</gene>
<evidence type="ECO:0000313" key="3">
    <source>
        <dbReference type="Proteomes" id="UP000269945"/>
    </source>
</evidence>
<feature type="non-terminal residue" evidence="2">
    <location>
        <position position="1"/>
    </location>
</feature>
<feature type="region of interest" description="Disordered" evidence="1">
    <location>
        <begin position="79"/>
        <end position="118"/>
    </location>
</feature>
<keyword evidence="3" id="KW-1185">Reference proteome</keyword>
<accession>A0A9X9LRZ5</accession>
<sequence>PTLGAGGPASPCSLISVPRGATEKEQEKQEKTDSESFQRFFLQDLVEVQDLCSLLQSFVGRIWHSETALRTLMNSTLESSLSSATAMKEPRRSGSSEDTSTCQVLHGQRSHGQSPYRCQDSWDCGTNVRA</sequence>
<name>A0A9X9LRZ5_GULGU</name>
<comment type="caution">
    <text evidence="2">The sequence shown here is derived from an EMBL/GenBank/DDBJ whole genome shotgun (WGS) entry which is preliminary data.</text>
</comment>